<dbReference type="Pfam" id="PF00534">
    <property type="entry name" value="Glycos_transf_1"/>
    <property type="match status" value="1"/>
</dbReference>
<proteinExistence type="predicted"/>
<gene>
    <name evidence="2" type="ORF">ACFOS1_12705</name>
    <name evidence="3" type="ORF">ACFOS1_14260</name>
</gene>
<protein>
    <submittedName>
        <fullName evidence="3">Glycosyltransferase</fullName>
    </submittedName>
</protein>
<evidence type="ECO:0000313" key="4">
    <source>
        <dbReference type="Proteomes" id="UP001595793"/>
    </source>
</evidence>
<feature type="domain" description="Glycosyl transferase family 1" evidence="1">
    <location>
        <begin position="163"/>
        <end position="288"/>
    </location>
</feature>
<evidence type="ECO:0000259" key="1">
    <source>
        <dbReference type="Pfam" id="PF00534"/>
    </source>
</evidence>
<evidence type="ECO:0000313" key="3">
    <source>
        <dbReference type="EMBL" id="MFC4028577.1"/>
    </source>
</evidence>
<sequence>MNTKNKGLNIIGYTNGEFGLGEAVRLNIEAAKSQAIPLHLIDYEKIKKNPERAVEFQYSVNLVQISLRDLDNFFRIIDPELFKFRYTILFLMWESEYLPPEHAENLSLFNEIWTASSFCKNIFKKVYNNPITIVPHPVAFKLNGIGKDSVRSFFDPKKFSFLFVFSYHSSMERKNPMFLLDAFTKAFSKADPVELVIKTVGAASFKKDSSQLIQTAAQHKNVKIYDIDLNKDGINHLINDCDCYVSMHHSEGFGLTLAEAMYLGKPTIATNYSGNTQFMNAENSFLVDYKLGSIQNADKNFCESTVWGHPLLEDAIEKLREAYFDKFSRDHKATSAKSYVENKLSFKNVGQIIKNRLEIIYTLSGDLISNQNAYLLNQLQYTKAENAHLKREIKRMKKNLIIRFVLFLKNQTRLIKNKWSAV</sequence>
<organism evidence="3 4">
    <name type="scientific">Zunongwangia endophytica</name>
    <dbReference type="NCBI Taxonomy" id="1808945"/>
    <lineage>
        <taxon>Bacteria</taxon>
        <taxon>Pseudomonadati</taxon>
        <taxon>Bacteroidota</taxon>
        <taxon>Flavobacteriia</taxon>
        <taxon>Flavobacteriales</taxon>
        <taxon>Flavobacteriaceae</taxon>
        <taxon>Zunongwangia</taxon>
    </lineage>
</organism>
<reference evidence="3" key="3">
    <citation type="submission" date="2024-09" db="EMBL/GenBank/DDBJ databases">
        <authorList>
            <person name="Sun Q."/>
            <person name="Mori K."/>
        </authorList>
    </citation>
    <scope>NUCLEOTIDE SEQUENCE</scope>
    <source>
        <strain evidence="3">CECT 9128</strain>
    </source>
</reference>
<dbReference type="RefSeq" id="WP_290230957.1">
    <property type="nucleotide sequence ID" value="NZ_JAUFPZ010000002.1"/>
</dbReference>
<dbReference type="Proteomes" id="UP001595793">
    <property type="component" value="Unassembled WGS sequence"/>
</dbReference>
<comment type="caution">
    <text evidence="3">The sequence shown here is derived from an EMBL/GenBank/DDBJ whole genome shotgun (WGS) entry which is preliminary data.</text>
</comment>
<name>A0ABV8HCM0_9FLAO</name>
<reference evidence="4" key="2">
    <citation type="journal article" date="2019" name="Int. J. Syst. Evol. Microbiol.">
        <title>The Global Catalogue of Microorganisms (GCM) 10K type strain sequencing project: providing services to taxonomists for standard genome sequencing and annotation.</title>
        <authorList>
            <consortium name="The Broad Institute Genomics Platform"/>
            <consortium name="The Broad Institute Genome Sequencing Center for Infectious Disease"/>
            <person name="Wu L."/>
            <person name="Ma J."/>
        </authorList>
    </citation>
    <scope>NUCLEOTIDE SEQUENCE [LARGE SCALE GENOMIC DNA]</scope>
    <source>
        <strain evidence="4">CECT 9128</strain>
    </source>
</reference>
<dbReference type="PANTHER" id="PTHR46656:SF3">
    <property type="entry name" value="PUTATIVE-RELATED"/>
    <property type="match status" value="1"/>
</dbReference>
<reference evidence="3" key="1">
    <citation type="journal article" date="2014" name="Int. J. Syst. Evol. Microbiol.">
        <title>Complete genome of a new Firmicutes species belonging to the dominant human colonic microbiota ('Ruminococcus bicirculans') reveals two chromosomes and a selective capacity to utilize plant glucans.</title>
        <authorList>
            <consortium name="NISC Comparative Sequencing Program"/>
            <person name="Wegmann U."/>
            <person name="Louis P."/>
            <person name="Goesmann A."/>
            <person name="Henrissat B."/>
            <person name="Duncan S.H."/>
            <person name="Flint H.J."/>
        </authorList>
    </citation>
    <scope>NUCLEOTIDE SEQUENCE</scope>
    <source>
        <strain evidence="3">CECT 9128</strain>
    </source>
</reference>
<dbReference type="Gene3D" id="3.40.50.2000">
    <property type="entry name" value="Glycogen Phosphorylase B"/>
    <property type="match status" value="1"/>
</dbReference>
<accession>A0ABV8HCM0</accession>
<keyword evidence="4" id="KW-1185">Reference proteome</keyword>
<evidence type="ECO:0000313" key="2">
    <source>
        <dbReference type="EMBL" id="MFC4028274.1"/>
    </source>
</evidence>
<dbReference type="InterPro" id="IPR001296">
    <property type="entry name" value="Glyco_trans_1"/>
</dbReference>
<dbReference type="EMBL" id="JBHSAS010000006">
    <property type="protein sequence ID" value="MFC4028274.1"/>
    <property type="molecule type" value="Genomic_DNA"/>
</dbReference>
<dbReference type="PANTHER" id="PTHR46656">
    <property type="entry name" value="PUTATIVE-RELATED"/>
    <property type="match status" value="1"/>
</dbReference>
<dbReference type="CDD" id="cd01635">
    <property type="entry name" value="Glycosyltransferase_GTB-type"/>
    <property type="match status" value="1"/>
</dbReference>
<dbReference type="EMBL" id="JBHSAS010000011">
    <property type="protein sequence ID" value="MFC4028577.1"/>
    <property type="molecule type" value="Genomic_DNA"/>
</dbReference>
<dbReference type="SUPFAM" id="SSF53756">
    <property type="entry name" value="UDP-Glycosyltransferase/glycogen phosphorylase"/>
    <property type="match status" value="1"/>
</dbReference>